<proteinExistence type="predicted"/>
<feature type="domain" description="Flavodoxin-like" evidence="1">
    <location>
        <begin position="6"/>
        <end position="167"/>
    </location>
</feature>
<dbReference type="PROSITE" id="PS00201">
    <property type="entry name" value="FLAVODOXIN"/>
    <property type="match status" value="1"/>
</dbReference>
<dbReference type="PANTHER" id="PTHR39201:SF1">
    <property type="entry name" value="FLAVODOXIN-LIKE DOMAIN-CONTAINING PROTEIN"/>
    <property type="match status" value="1"/>
</dbReference>
<protein>
    <submittedName>
        <fullName evidence="2">Flavodoxin</fullName>
    </submittedName>
</protein>
<name>A0ABQ1EBY1_9CLOT</name>
<evidence type="ECO:0000313" key="2">
    <source>
        <dbReference type="EMBL" id="GFZ32332.1"/>
    </source>
</evidence>
<organism evidence="2 3">
    <name type="scientific">Clostridium zeae</name>
    <dbReference type="NCBI Taxonomy" id="2759022"/>
    <lineage>
        <taxon>Bacteria</taxon>
        <taxon>Bacillati</taxon>
        <taxon>Bacillota</taxon>
        <taxon>Clostridia</taxon>
        <taxon>Eubacteriales</taxon>
        <taxon>Clostridiaceae</taxon>
        <taxon>Clostridium</taxon>
    </lineage>
</organism>
<dbReference type="Pfam" id="PF12682">
    <property type="entry name" value="Flavodoxin_4"/>
    <property type="match status" value="1"/>
</dbReference>
<sequence length="167" mass="19368">MDNKKILIVYYSLQGNTRQVAESIQKSISGDIFEIELEKTYNVATAATLGLMHIKSGHTPQLKRHIENIEKYDIIFIGSPIWWYTITPPITSFLKEYNLQNKIVIPFCTHKGDFGNFHTKFSEYCPNAKIIDGGDFHNNQLKDENVKKNSIRKFINLAQNEIEYRLL</sequence>
<accession>A0ABQ1EBY1</accession>
<dbReference type="SUPFAM" id="SSF52218">
    <property type="entry name" value="Flavoproteins"/>
    <property type="match status" value="1"/>
</dbReference>
<dbReference type="Proteomes" id="UP000663802">
    <property type="component" value="Unassembled WGS sequence"/>
</dbReference>
<dbReference type="PROSITE" id="PS50902">
    <property type="entry name" value="FLAVODOXIN_LIKE"/>
    <property type="match status" value="1"/>
</dbReference>
<evidence type="ECO:0000259" key="1">
    <source>
        <dbReference type="PROSITE" id="PS50902"/>
    </source>
</evidence>
<comment type="caution">
    <text evidence="2">The sequence shown here is derived from an EMBL/GenBank/DDBJ whole genome shotgun (WGS) entry which is preliminary data.</text>
</comment>
<dbReference type="EMBL" id="BMBA01000002">
    <property type="protein sequence ID" value="GFZ32332.1"/>
    <property type="molecule type" value="Genomic_DNA"/>
</dbReference>
<dbReference type="RefSeq" id="WP_206870585.1">
    <property type="nucleotide sequence ID" value="NZ_BMBA01000002.1"/>
</dbReference>
<keyword evidence="3" id="KW-1185">Reference proteome</keyword>
<dbReference type="InterPro" id="IPR001226">
    <property type="entry name" value="Flavodoxin_CS"/>
</dbReference>
<gene>
    <name evidence="2" type="ORF">CSC2_28580</name>
</gene>
<evidence type="ECO:0000313" key="3">
    <source>
        <dbReference type="Proteomes" id="UP000663802"/>
    </source>
</evidence>
<dbReference type="InterPro" id="IPR029039">
    <property type="entry name" value="Flavoprotein-like_sf"/>
</dbReference>
<reference evidence="2 3" key="1">
    <citation type="journal article" date="2021" name="Int. J. Syst. Evol. Microbiol.">
        <title>Clostridium zeae sp. nov., isolated from corn silage.</title>
        <authorList>
            <person name="Kobayashi H."/>
            <person name="Tanizawa Y."/>
            <person name="Yagura M."/>
            <person name="Sakamoto M."/>
            <person name="Ohkuma M."/>
            <person name="Tohno M."/>
        </authorList>
    </citation>
    <scope>NUCLEOTIDE SEQUENCE [LARGE SCALE GENOMIC DNA]</scope>
    <source>
        <strain evidence="2 3">CSC2</strain>
    </source>
</reference>
<dbReference type="Gene3D" id="3.40.50.360">
    <property type="match status" value="1"/>
</dbReference>
<dbReference type="InterPro" id="IPR008254">
    <property type="entry name" value="Flavodoxin/NO_synth"/>
</dbReference>
<dbReference type="PANTHER" id="PTHR39201">
    <property type="entry name" value="EXPORTED PROTEIN-RELATED"/>
    <property type="match status" value="1"/>
</dbReference>